<dbReference type="InterPro" id="IPR000225">
    <property type="entry name" value="Armadillo"/>
</dbReference>
<comment type="similarity">
    <text evidence="2">Belongs to the beta-catenin family.</text>
</comment>
<dbReference type="GO" id="GO:0071562">
    <property type="term" value="P:nucleus-vacuole junction assembly"/>
    <property type="evidence" value="ECO:0007669"/>
    <property type="project" value="InterPro"/>
</dbReference>
<feature type="compositionally biased region" description="Polar residues" evidence="9">
    <location>
        <begin position="375"/>
        <end position="388"/>
    </location>
</feature>
<sequence length="981" mass="100888">MATHFTRKLLEVTQPLPSYACHRIGQADAVTVQLPPQGPRMYLPNPRYTALLNSLSDTALYKLETRFETFAANMDSSGSSQHFPTLEDFLAAVPGLLQQHAEATAQPWPLDVTVEPITEQHRGYSSLAAALQLPQLVCVRASKDFAAGDAIGPYCSLLMPTDMHEVLYQTVEESRLVRHPVCLAVGSQRITFDASCCCEGDHNKLANVLDYRCITPAGVHNPKRDMPGGANAAFLGYVDRRGRPWLFVVALKDIAAAEEICVEYNREGLRTNLHYQNIGRKQLISQLTPNIQRLYAAMQEVQTALAPKLTEDKAPKAAQQQQNQQQSQQQQQRRKVKPGQLVLKSNDELAVTASKKRSNAYARVRAQQQQQQQQPHPSKQQVAESQQRKIQAAQQQQQQQLLNEWLARGLVNLSLQVSQLQELLPPAADDSDGLPAGICGSGSGSTAAGSTPAAADAAAGQAAAPAAGSGDICSASDAAGSHLVLQLLESSSPAVQLQAATALEKACADADNAHCLATLGAAPRLVTLLSCGSAALQKVAANVLKQLAGTNPILKEAVVAAGGVRALAHLLCAGTDAETGTAAAAALGCIAAGSSVHKKTIAAMPSAINGLVGLLHSGETAAVEAATGTLRSLSSADAGRRAIGADSDALSLLAYVLSTGSKAAKQSAAAALANLTVESKANQRAVAAAPGAVSCLAQMLASDDEASQKPAAAALTNLLRGTSELKAAVASAPEAIASLVTALSASSLELQTVAAAALGELCARNAANKQAVAASPGAIARLAAMLDTNEASSSCCSSLLGVVTAGPAGGSSASSVQAAAAAALSNLSTMTSIKHQIGATPGATPGLVKLLMSQSREVQHSAATALSNLAAGSPANKTSILSCNDALVGLSLLLDSSDEAVQRAAATALCNLSSAIIASKCWYMDLVAAGGLAALQSLAGSEDGKGCKWAKGNAEVQAAAAAALRRLCKVGKISFVPSVAV</sequence>
<dbReference type="SUPFAM" id="SSF48371">
    <property type="entry name" value="ARM repeat"/>
    <property type="match status" value="2"/>
</dbReference>
<keyword evidence="12" id="KW-1185">Reference proteome</keyword>
<keyword evidence="6" id="KW-0449">Lipoprotein</keyword>
<dbReference type="Pfam" id="PF00514">
    <property type="entry name" value="Arm"/>
    <property type="match status" value="2"/>
</dbReference>
<name>A0A383W2J1_TETOB</name>
<gene>
    <name evidence="11" type="ORF">BQ4739_LOCUS11588</name>
</gene>
<protein>
    <recommendedName>
        <fullName evidence="7">Vacuolar protein 8</fullName>
    </recommendedName>
</protein>
<evidence type="ECO:0000256" key="6">
    <source>
        <dbReference type="ARBA" id="ARBA00023288"/>
    </source>
</evidence>
<feature type="region of interest" description="Disordered" evidence="9">
    <location>
        <begin position="312"/>
        <end position="341"/>
    </location>
</feature>
<keyword evidence="3" id="KW-0926">Vacuole</keyword>
<dbReference type="PROSITE" id="PS50176">
    <property type="entry name" value="ARM_REPEAT"/>
    <property type="match status" value="2"/>
</dbReference>
<evidence type="ECO:0000256" key="7">
    <source>
        <dbReference type="ARBA" id="ARBA00026209"/>
    </source>
</evidence>
<accession>A0A383W2J1</accession>
<dbReference type="AlphaFoldDB" id="A0A383W2J1"/>
<evidence type="ECO:0000313" key="11">
    <source>
        <dbReference type="EMBL" id="SZX71440.1"/>
    </source>
</evidence>
<feature type="repeat" description="ARM" evidence="8">
    <location>
        <begin position="842"/>
        <end position="870"/>
    </location>
</feature>
<evidence type="ECO:0000256" key="3">
    <source>
        <dbReference type="ARBA" id="ARBA00022554"/>
    </source>
</evidence>
<dbReference type="SMART" id="SM00185">
    <property type="entry name" value="ARM"/>
    <property type="match status" value="10"/>
</dbReference>
<dbReference type="GO" id="GO:0005774">
    <property type="term" value="C:vacuolar membrane"/>
    <property type="evidence" value="ECO:0007669"/>
    <property type="project" value="UniProtKB-SubCell"/>
</dbReference>
<dbReference type="Pfam" id="PF00856">
    <property type="entry name" value="SET"/>
    <property type="match status" value="1"/>
</dbReference>
<dbReference type="InterPro" id="IPR045156">
    <property type="entry name" value="Vac8"/>
</dbReference>
<dbReference type="InterPro" id="IPR011989">
    <property type="entry name" value="ARM-like"/>
</dbReference>
<evidence type="ECO:0000259" key="10">
    <source>
        <dbReference type="Pfam" id="PF00856"/>
    </source>
</evidence>
<evidence type="ECO:0000256" key="4">
    <source>
        <dbReference type="ARBA" id="ARBA00022737"/>
    </source>
</evidence>
<dbReference type="InterPro" id="IPR001214">
    <property type="entry name" value="SET_dom"/>
</dbReference>
<dbReference type="Gene3D" id="2.170.270.10">
    <property type="entry name" value="SET domain"/>
    <property type="match status" value="1"/>
</dbReference>
<feature type="region of interest" description="Disordered" evidence="9">
    <location>
        <begin position="354"/>
        <end position="388"/>
    </location>
</feature>
<dbReference type="PANTHER" id="PTHR47249">
    <property type="entry name" value="VACUOLAR PROTEIN 8"/>
    <property type="match status" value="1"/>
</dbReference>
<proteinExistence type="inferred from homology"/>
<organism evidence="11 12">
    <name type="scientific">Tetradesmus obliquus</name>
    <name type="common">Green alga</name>
    <name type="synonym">Acutodesmus obliquus</name>
    <dbReference type="NCBI Taxonomy" id="3088"/>
    <lineage>
        <taxon>Eukaryota</taxon>
        <taxon>Viridiplantae</taxon>
        <taxon>Chlorophyta</taxon>
        <taxon>core chlorophytes</taxon>
        <taxon>Chlorophyceae</taxon>
        <taxon>CS clade</taxon>
        <taxon>Sphaeropleales</taxon>
        <taxon>Scenedesmaceae</taxon>
        <taxon>Tetradesmus</taxon>
    </lineage>
</organism>
<dbReference type="Proteomes" id="UP000256970">
    <property type="component" value="Unassembled WGS sequence"/>
</dbReference>
<evidence type="ECO:0000256" key="5">
    <source>
        <dbReference type="ARBA" id="ARBA00023136"/>
    </source>
</evidence>
<evidence type="ECO:0000256" key="2">
    <source>
        <dbReference type="ARBA" id="ARBA00005462"/>
    </source>
</evidence>
<dbReference type="EMBL" id="FNXT01001051">
    <property type="protein sequence ID" value="SZX71440.1"/>
    <property type="molecule type" value="Genomic_DNA"/>
</dbReference>
<dbReference type="PANTHER" id="PTHR47249:SF1">
    <property type="entry name" value="VACUOLAR PROTEIN 8"/>
    <property type="match status" value="1"/>
</dbReference>
<feature type="compositionally biased region" description="Low complexity" evidence="9">
    <location>
        <begin position="319"/>
        <end position="331"/>
    </location>
</feature>
<dbReference type="Gene3D" id="1.25.10.10">
    <property type="entry name" value="Leucine-rich Repeat Variant"/>
    <property type="match status" value="3"/>
</dbReference>
<evidence type="ECO:0000256" key="9">
    <source>
        <dbReference type="SAM" id="MobiDB-lite"/>
    </source>
</evidence>
<dbReference type="InterPro" id="IPR016024">
    <property type="entry name" value="ARM-type_fold"/>
</dbReference>
<reference evidence="11 12" key="1">
    <citation type="submission" date="2016-10" db="EMBL/GenBank/DDBJ databases">
        <authorList>
            <person name="Cai Z."/>
        </authorList>
    </citation>
    <scope>NUCLEOTIDE SEQUENCE [LARGE SCALE GENOMIC DNA]</scope>
</reference>
<evidence type="ECO:0000256" key="1">
    <source>
        <dbReference type="ARBA" id="ARBA00004592"/>
    </source>
</evidence>
<evidence type="ECO:0000313" key="12">
    <source>
        <dbReference type="Proteomes" id="UP000256970"/>
    </source>
</evidence>
<evidence type="ECO:0000256" key="8">
    <source>
        <dbReference type="PROSITE-ProRule" id="PRU00259"/>
    </source>
</evidence>
<keyword evidence="5" id="KW-0472">Membrane</keyword>
<feature type="domain" description="SET" evidence="10">
    <location>
        <begin position="138"/>
        <end position="265"/>
    </location>
</feature>
<dbReference type="InterPro" id="IPR046341">
    <property type="entry name" value="SET_dom_sf"/>
</dbReference>
<dbReference type="GO" id="GO:0043495">
    <property type="term" value="F:protein-membrane adaptor activity"/>
    <property type="evidence" value="ECO:0007669"/>
    <property type="project" value="InterPro"/>
</dbReference>
<comment type="subcellular location">
    <subcellularLocation>
        <location evidence="1">Vacuole membrane</location>
        <topology evidence="1">Lipid-anchor</topology>
    </subcellularLocation>
</comment>
<feature type="repeat" description="ARM" evidence="8">
    <location>
        <begin position="606"/>
        <end position="643"/>
    </location>
</feature>
<keyword evidence="4" id="KW-0677">Repeat</keyword>
<dbReference type="SUPFAM" id="SSF82199">
    <property type="entry name" value="SET domain"/>
    <property type="match status" value="1"/>
</dbReference>